<accession>A0A3Q0RU97</accession>
<dbReference type="AlphaFoldDB" id="A0A3Q0RU97"/>
<name>A0A3Q0RU97_AMPCI</name>
<proteinExistence type="predicted"/>
<dbReference type="Ensembl" id="ENSACIT00000016539.1">
    <property type="protein sequence ID" value="ENSACIP00000016114.1"/>
    <property type="gene ID" value="ENSACIG00000012524.1"/>
</dbReference>
<feature type="region of interest" description="Disordered" evidence="1">
    <location>
        <begin position="49"/>
        <end position="68"/>
    </location>
</feature>
<reference evidence="2" key="1">
    <citation type="submission" date="2025-08" db="UniProtKB">
        <authorList>
            <consortium name="Ensembl"/>
        </authorList>
    </citation>
    <scope>IDENTIFICATION</scope>
</reference>
<evidence type="ECO:0000313" key="3">
    <source>
        <dbReference type="Proteomes" id="UP000261340"/>
    </source>
</evidence>
<organism evidence="2 3">
    <name type="scientific">Amphilophus citrinellus</name>
    <name type="common">Midas cichlid</name>
    <name type="synonym">Cichlasoma citrinellum</name>
    <dbReference type="NCBI Taxonomy" id="61819"/>
    <lineage>
        <taxon>Eukaryota</taxon>
        <taxon>Metazoa</taxon>
        <taxon>Chordata</taxon>
        <taxon>Craniata</taxon>
        <taxon>Vertebrata</taxon>
        <taxon>Euteleostomi</taxon>
        <taxon>Actinopterygii</taxon>
        <taxon>Neopterygii</taxon>
        <taxon>Teleostei</taxon>
        <taxon>Neoteleostei</taxon>
        <taxon>Acanthomorphata</taxon>
        <taxon>Ovalentaria</taxon>
        <taxon>Cichlomorphae</taxon>
        <taxon>Cichliformes</taxon>
        <taxon>Cichlidae</taxon>
        <taxon>New World cichlids</taxon>
        <taxon>Cichlasomatinae</taxon>
        <taxon>Heroini</taxon>
        <taxon>Amphilophus</taxon>
    </lineage>
</organism>
<dbReference type="Proteomes" id="UP000261340">
    <property type="component" value="Unplaced"/>
</dbReference>
<sequence>MSGSMSSRAALFRSPTCSSNSEANTEDEGGRQLTGMSLCTSFASSFFSSSSWNATSSDVPDASLRCCR</sequence>
<protein>
    <submittedName>
        <fullName evidence="2">Uncharacterized protein</fullName>
    </submittedName>
</protein>
<reference evidence="2" key="2">
    <citation type="submission" date="2025-09" db="UniProtKB">
        <authorList>
            <consortium name="Ensembl"/>
        </authorList>
    </citation>
    <scope>IDENTIFICATION</scope>
</reference>
<keyword evidence="3" id="KW-1185">Reference proteome</keyword>
<feature type="region of interest" description="Disordered" evidence="1">
    <location>
        <begin position="1"/>
        <end position="32"/>
    </location>
</feature>
<evidence type="ECO:0000256" key="1">
    <source>
        <dbReference type="SAM" id="MobiDB-lite"/>
    </source>
</evidence>
<evidence type="ECO:0000313" key="2">
    <source>
        <dbReference type="Ensembl" id="ENSACIP00000016114.1"/>
    </source>
</evidence>